<dbReference type="CDD" id="cd16922">
    <property type="entry name" value="HATPase_EvgS-ArcB-TorS-like"/>
    <property type="match status" value="1"/>
</dbReference>
<feature type="domain" description="Response regulatory" evidence="20">
    <location>
        <begin position="1049"/>
        <end position="1166"/>
    </location>
</feature>
<dbReference type="InterPro" id="IPR033462">
    <property type="entry name" value="Cache_3-Cache_2"/>
</dbReference>
<evidence type="ECO:0000256" key="10">
    <source>
        <dbReference type="ARBA" id="ARBA00022840"/>
    </source>
</evidence>
<gene>
    <name evidence="24" type="ORF">dnl_01200</name>
</gene>
<dbReference type="Gene3D" id="3.40.50.2300">
    <property type="match status" value="2"/>
</dbReference>
<evidence type="ECO:0000256" key="6">
    <source>
        <dbReference type="ARBA" id="ARBA00022679"/>
    </source>
</evidence>
<dbReference type="InterPro" id="IPR000014">
    <property type="entry name" value="PAS"/>
</dbReference>
<dbReference type="PROSITE" id="PS50110">
    <property type="entry name" value="RESPONSE_REGULATORY"/>
    <property type="match status" value="2"/>
</dbReference>
<evidence type="ECO:0000259" key="23">
    <source>
        <dbReference type="PROSITE" id="PS50894"/>
    </source>
</evidence>
<dbReference type="NCBIfam" id="TIGR00229">
    <property type="entry name" value="sensory_box"/>
    <property type="match status" value="1"/>
</dbReference>
<evidence type="ECO:0000256" key="17">
    <source>
        <dbReference type="PROSITE-ProRule" id="PRU00169"/>
    </source>
</evidence>
<name>A0A975B355_9BACT</name>
<dbReference type="SUPFAM" id="SSF55874">
    <property type="entry name" value="ATPase domain of HSP90 chaperone/DNA topoisomerase II/histidine kinase"/>
    <property type="match status" value="1"/>
</dbReference>
<dbReference type="InterPro" id="IPR003661">
    <property type="entry name" value="HisK_dim/P_dom"/>
</dbReference>
<comment type="subunit">
    <text evidence="14">At low DSF concentrations, interacts with RpfF.</text>
</comment>
<dbReference type="GO" id="GO:0000155">
    <property type="term" value="F:phosphorelay sensor kinase activity"/>
    <property type="evidence" value="ECO:0007669"/>
    <property type="project" value="InterPro"/>
</dbReference>
<dbReference type="InterPro" id="IPR008207">
    <property type="entry name" value="Sig_transdc_His_kin_Hpt_dom"/>
</dbReference>
<dbReference type="CDD" id="cd06225">
    <property type="entry name" value="HAMP"/>
    <property type="match status" value="1"/>
</dbReference>
<accession>A0A975B355</accession>
<feature type="domain" description="Response regulatory" evidence="20">
    <location>
        <begin position="906"/>
        <end position="1020"/>
    </location>
</feature>
<keyword evidence="5 17" id="KW-0597">Phosphoprotein</keyword>
<dbReference type="InterPro" id="IPR005467">
    <property type="entry name" value="His_kinase_dom"/>
</dbReference>
<dbReference type="InterPro" id="IPR003660">
    <property type="entry name" value="HAMP_dom"/>
</dbReference>
<feature type="domain" description="HPt" evidence="23">
    <location>
        <begin position="1214"/>
        <end position="1306"/>
    </location>
</feature>
<feature type="transmembrane region" description="Helical" evidence="18">
    <location>
        <begin position="20"/>
        <end position="40"/>
    </location>
</feature>
<dbReference type="InterPro" id="IPR036097">
    <property type="entry name" value="HisK_dim/P_sf"/>
</dbReference>
<dbReference type="Pfam" id="PF17201">
    <property type="entry name" value="Cache_3-Cache_2"/>
    <property type="match status" value="1"/>
</dbReference>
<dbReference type="InterPro" id="IPR035965">
    <property type="entry name" value="PAS-like_dom_sf"/>
</dbReference>
<dbReference type="GO" id="GO:0006355">
    <property type="term" value="P:regulation of DNA-templated transcription"/>
    <property type="evidence" value="ECO:0007669"/>
    <property type="project" value="InterPro"/>
</dbReference>
<keyword evidence="11 18" id="KW-1133">Transmembrane helix</keyword>
<feature type="modified residue" description="Phosphohistidine" evidence="16">
    <location>
        <position position="1253"/>
    </location>
</feature>
<organism evidence="24 25">
    <name type="scientific">Desulfonema limicola</name>
    <dbReference type="NCBI Taxonomy" id="45656"/>
    <lineage>
        <taxon>Bacteria</taxon>
        <taxon>Pseudomonadati</taxon>
        <taxon>Thermodesulfobacteriota</taxon>
        <taxon>Desulfobacteria</taxon>
        <taxon>Desulfobacterales</taxon>
        <taxon>Desulfococcaceae</taxon>
        <taxon>Desulfonema</taxon>
    </lineage>
</organism>
<dbReference type="CDD" id="cd00088">
    <property type="entry name" value="HPT"/>
    <property type="match status" value="1"/>
</dbReference>
<evidence type="ECO:0000256" key="12">
    <source>
        <dbReference type="ARBA" id="ARBA00023012"/>
    </source>
</evidence>
<evidence type="ECO:0000259" key="21">
    <source>
        <dbReference type="PROSITE" id="PS50112"/>
    </source>
</evidence>
<dbReference type="Gene3D" id="1.10.287.130">
    <property type="match status" value="1"/>
</dbReference>
<feature type="transmembrane region" description="Helical" evidence="18">
    <location>
        <begin position="379"/>
        <end position="399"/>
    </location>
</feature>
<evidence type="ECO:0000259" key="22">
    <source>
        <dbReference type="PROSITE" id="PS50113"/>
    </source>
</evidence>
<dbReference type="Gene3D" id="6.10.340.10">
    <property type="match status" value="1"/>
</dbReference>
<comment type="catalytic activity">
    <reaction evidence="1">
        <text>ATP + protein L-histidine = ADP + protein N-phospho-L-histidine.</text>
        <dbReference type="EC" id="2.7.13.3"/>
    </reaction>
</comment>
<dbReference type="SUPFAM" id="SSF47226">
    <property type="entry name" value="Histidine-containing phosphotransfer domain, HPT domain"/>
    <property type="match status" value="1"/>
</dbReference>
<dbReference type="InterPro" id="IPR036890">
    <property type="entry name" value="HATPase_C_sf"/>
</dbReference>
<dbReference type="Pfam" id="PF00989">
    <property type="entry name" value="PAS"/>
    <property type="match status" value="1"/>
</dbReference>
<dbReference type="FunFam" id="1.10.287.130:FF:000002">
    <property type="entry name" value="Two-component osmosensing histidine kinase"/>
    <property type="match status" value="1"/>
</dbReference>
<evidence type="ECO:0000256" key="5">
    <source>
        <dbReference type="ARBA" id="ARBA00022553"/>
    </source>
</evidence>
<protein>
    <recommendedName>
        <fullName evidence="15">Sensory/regulatory protein RpfC</fullName>
        <ecNumber evidence="3">2.7.13.3</ecNumber>
    </recommendedName>
</protein>
<evidence type="ECO:0000256" key="1">
    <source>
        <dbReference type="ARBA" id="ARBA00000085"/>
    </source>
</evidence>
<dbReference type="Pfam" id="PF00672">
    <property type="entry name" value="HAMP"/>
    <property type="match status" value="1"/>
</dbReference>
<dbReference type="SUPFAM" id="SSF55785">
    <property type="entry name" value="PYP-like sensor domain (PAS domain)"/>
    <property type="match status" value="1"/>
</dbReference>
<dbReference type="Pfam" id="PF00512">
    <property type="entry name" value="HisKA"/>
    <property type="match status" value="1"/>
</dbReference>
<evidence type="ECO:0000256" key="15">
    <source>
        <dbReference type="ARBA" id="ARBA00068150"/>
    </source>
</evidence>
<evidence type="ECO:0000256" key="2">
    <source>
        <dbReference type="ARBA" id="ARBA00004651"/>
    </source>
</evidence>
<evidence type="ECO:0000313" key="24">
    <source>
        <dbReference type="EMBL" id="QTA77918.1"/>
    </source>
</evidence>
<dbReference type="InterPro" id="IPR001789">
    <property type="entry name" value="Sig_transdc_resp-reg_receiver"/>
</dbReference>
<feature type="modified residue" description="4-aspartylphosphate" evidence="17">
    <location>
        <position position="956"/>
    </location>
</feature>
<dbReference type="InterPro" id="IPR036641">
    <property type="entry name" value="HPT_dom_sf"/>
</dbReference>
<evidence type="ECO:0000259" key="20">
    <source>
        <dbReference type="PROSITE" id="PS50110"/>
    </source>
</evidence>
<dbReference type="PROSITE" id="PS50894">
    <property type="entry name" value="HPT"/>
    <property type="match status" value="1"/>
</dbReference>
<feature type="domain" description="PAS" evidence="21">
    <location>
        <begin position="504"/>
        <end position="549"/>
    </location>
</feature>
<dbReference type="InterPro" id="IPR004358">
    <property type="entry name" value="Sig_transdc_His_kin-like_C"/>
</dbReference>
<reference evidence="24" key="1">
    <citation type="journal article" date="2021" name="Microb. Physiol.">
        <title>Proteogenomic Insights into the Physiology of Marine, Sulfate-Reducing, Filamentous Desulfonema limicola and Desulfonema magnum.</title>
        <authorList>
            <person name="Schnaars V."/>
            <person name="Wohlbrand L."/>
            <person name="Scheve S."/>
            <person name="Hinrichs C."/>
            <person name="Reinhardt R."/>
            <person name="Rabus R."/>
        </authorList>
    </citation>
    <scope>NUCLEOTIDE SEQUENCE</scope>
    <source>
        <strain evidence="24">5ac10</strain>
    </source>
</reference>
<dbReference type="SMART" id="SM00448">
    <property type="entry name" value="REC"/>
    <property type="match status" value="2"/>
</dbReference>
<dbReference type="SUPFAM" id="SSF52172">
    <property type="entry name" value="CheY-like"/>
    <property type="match status" value="2"/>
</dbReference>
<comment type="subcellular location">
    <subcellularLocation>
        <location evidence="2">Cell membrane</location>
        <topology evidence="2">Multi-pass membrane protein</topology>
    </subcellularLocation>
</comment>
<feature type="domain" description="Histidine kinase" evidence="19">
    <location>
        <begin position="660"/>
        <end position="886"/>
    </location>
</feature>
<evidence type="ECO:0000256" key="8">
    <source>
        <dbReference type="ARBA" id="ARBA00022741"/>
    </source>
</evidence>
<keyword evidence="8" id="KW-0547">Nucleotide-binding</keyword>
<dbReference type="InterPro" id="IPR011006">
    <property type="entry name" value="CheY-like_superfamily"/>
</dbReference>
<dbReference type="SUPFAM" id="SSF103190">
    <property type="entry name" value="Sensory domain-like"/>
    <property type="match status" value="1"/>
</dbReference>
<dbReference type="GO" id="GO:0005886">
    <property type="term" value="C:plasma membrane"/>
    <property type="evidence" value="ECO:0007669"/>
    <property type="project" value="UniProtKB-SubCell"/>
</dbReference>
<dbReference type="Pfam" id="PF01627">
    <property type="entry name" value="Hpt"/>
    <property type="match status" value="1"/>
</dbReference>
<dbReference type="InterPro" id="IPR013767">
    <property type="entry name" value="PAS_fold"/>
</dbReference>
<proteinExistence type="predicted"/>
<evidence type="ECO:0000256" key="16">
    <source>
        <dbReference type="PROSITE-ProRule" id="PRU00110"/>
    </source>
</evidence>
<dbReference type="PRINTS" id="PR00344">
    <property type="entry name" value="BCTRLSENSOR"/>
</dbReference>
<dbReference type="FunFam" id="3.30.565.10:FF:000010">
    <property type="entry name" value="Sensor histidine kinase RcsC"/>
    <property type="match status" value="1"/>
</dbReference>
<dbReference type="EC" id="2.7.13.3" evidence="3"/>
<keyword evidence="9 24" id="KW-0418">Kinase</keyword>
<dbReference type="CDD" id="cd00130">
    <property type="entry name" value="PAS"/>
    <property type="match status" value="1"/>
</dbReference>
<dbReference type="PANTHER" id="PTHR45339">
    <property type="entry name" value="HYBRID SIGNAL TRANSDUCTION HISTIDINE KINASE J"/>
    <property type="match status" value="1"/>
</dbReference>
<evidence type="ECO:0000256" key="11">
    <source>
        <dbReference type="ARBA" id="ARBA00022989"/>
    </source>
</evidence>
<dbReference type="RefSeq" id="WP_207689836.1">
    <property type="nucleotide sequence ID" value="NZ_CP061799.1"/>
</dbReference>
<keyword evidence="7 18" id="KW-0812">Transmembrane</keyword>
<keyword evidence="13 18" id="KW-0472">Membrane</keyword>
<evidence type="ECO:0000256" key="13">
    <source>
        <dbReference type="ARBA" id="ARBA00023136"/>
    </source>
</evidence>
<dbReference type="GO" id="GO:0005524">
    <property type="term" value="F:ATP binding"/>
    <property type="evidence" value="ECO:0007669"/>
    <property type="project" value="UniProtKB-KW"/>
</dbReference>
<dbReference type="PROSITE" id="PS50112">
    <property type="entry name" value="PAS"/>
    <property type="match status" value="1"/>
</dbReference>
<dbReference type="Pfam" id="PF00072">
    <property type="entry name" value="Response_reg"/>
    <property type="match status" value="2"/>
</dbReference>
<evidence type="ECO:0000259" key="19">
    <source>
        <dbReference type="PROSITE" id="PS50109"/>
    </source>
</evidence>
<evidence type="ECO:0000256" key="4">
    <source>
        <dbReference type="ARBA" id="ARBA00022475"/>
    </source>
</evidence>
<feature type="modified residue" description="4-aspartylphosphate" evidence="17">
    <location>
        <position position="1098"/>
    </location>
</feature>
<dbReference type="InterPro" id="IPR029151">
    <property type="entry name" value="Sensor-like_sf"/>
</dbReference>
<keyword evidence="10" id="KW-0067">ATP-binding</keyword>
<dbReference type="SMART" id="SM00387">
    <property type="entry name" value="HATPase_c"/>
    <property type="match status" value="1"/>
</dbReference>
<keyword evidence="4" id="KW-1003">Cell membrane</keyword>
<keyword evidence="25" id="KW-1185">Reference proteome</keyword>
<evidence type="ECO:0000256" key="9">
    <source>
        <dbReference type="ARBA" id="ARBA00022777"/>
    </source>
</evidence>
<dbReference type="Gene3D" id="3.30.450.20">
    <property type="entry name" value="PAS domain"/>
    <property type="match status" value="2"/>
</dbReference>
<dbReference type="InterPro" id="IPR003594">
    <property type="entry name" value="HATPase_dom"/>
</dbReference>
<feature type="domain" description="PAC" evidence="22">
    <location>
        <begin position="575"/>
        <end position="642"/>
    </location>
</feature>
<dbReference type="InterPro" id="IPR000700">
    <property type="entry name" value="PAS-assoc_C"/>
</dbReference>
<dbReference type="Gene3D" id="1.20.120.160">
    <property type="entry name" value="HPT domain"/>
    <property type="match status" value="1"/>
</dbReference>
<keyword evidence="12" id="KW-0902">Two-component regulatory system</keyword>
<dbReference type="PROSITE" id="PS50109">
    <property type="entry name" value="HIS_KIN"/>
    <property type="match status" value="1"/>
</dbReference>
<dbReference type="Gene3D" id="3.30.565.10">
    <property type="entry name" value="Histidine kinase-like ATPase, C-terminal domain"/>
    <property type="match status" value="1"/>
</dbReference>
<sequence>MRDITDHPLLSDLKIQTKLLLLGIGSVLVTAAAMVVVAFWQGNVFNEQARVEAGKLIDADFNHITESVYNLIKSQDESIQQKVNQSLNVARYVLEHQGKIHLAEETIEWTAVNQFTQESMQAVIPKMMVGSAWLGKNKQMWVDTPVVDIVKKLVGGTVTIFQRINEGGDMLRVATNVEKPDGTRAIGTYIPAVNPDETPNPVIEAVMKGNTYRGIAYVVNAWYITAYEPIMDNTGRIIGVLYVGVKQENIETLRKAIMQVRIGTSGYVFILGGTGNIRGHYIISKNSQRDGENLWDQADTEGRKFIQSMILKALVLKPGEFATEHYTWKNPDDPAPRKKIARVAYYKPWDWVIGASAYEDELQGFIQPLNTGYRAMVRIFGITGLIIAFLGGILTLFFARKITTPLNIVTQAATRLTSNDLPRLVNMMDKAEEGDLTVSFEFEPEKIRVTSKDEIGTLAQAFASMNEVMAAVGQAFNRMVANLRELTEELEQRVEARTAALLESEHRMSNIINFLPDSTLVIDQDSKVIAWNRAIEKITGIAASAMMGKGDYEYAVPFYGKRCPMLLDLAMLPDNEIPDRYTNTRREGSVLFGETYVPNLHGGLYLAVTACVIKNSKGEPIGAIETIRDITDRMQMEVALKKSKEAAESSNRAKSAFLATMSHEIRTPMNGVIGMTGLLLDTALTKDQRMFAENIRNSGESLLTIINDILDFSKIEAEQLELEKIPFNLRECVESALDMVAVKAGEKGLDLACMLDAHLPTYIHGDETRLRQILLNFLSNGVKFTSKGEIVVSVSGSLMSQDTEPAEVYEIKFAVKDSGIGIPADRMDKLFKAFSQVDSSTSRKYGGTGLGLIISKRLTEMMGGTVRVESTQDVGTIFHFSIKAEKAEMAEPVYMCSEQPSLNEKHVLIVDDNEINREILIRQTASWGMKPKAVPSGPEALDTVRSETSFDLALLDMNMPEMDGVELAKALHQETKTQKLPLIMMSSAGDIPKNGQEYFAAWLFKPVKASQLYNTLIEVFGSGSKVRFYAPSDEDSEYDPEMGKRHPLRILVAEDNSINQQLALLTLERLGYMADIAGNGLEAVDSVFRQPYDVVLMDIQMPEMDGMDATRQIHSKVTKERQPRIIAMTANALHGDREMCLSAGMDDYISKPFKVGELIRVLNRCRHLGKAAEPEKIPEPVNEYPNTGNSETPVPAKLDPAALKRLQDMLGKKVSVMLPKLIGDFFRDALKMQEQARQALAENKPEDLRRAVHTLKANLKNFGAYETADLCQQAENIAKTGSTDVSALLDKIESEYPKVRAALEIFQSSSM</sequence>
<evidence type="ECO:0000256" key="18">
    <source>
        <dbReference type="SAM" id="Phobius"/>
    </source>
</evidence>
<keyword evidence="6" id="KW-0808">Transferase</keyword>
<evidence type="ECO:0000256" key="3">
    <source>
        <dbReference type="ARBA" id="ARBA00012438"/>
    </source>
</evidence>
<dbReference type="CDD" id="cd17546">
    <property type="entry name" value="REC_hyHK_CKI1_RcsC-like"/>
    <property type="match status" value="2"/>
</dbReference>
<dbReference type="Proteomes" id="UP000663720">
    <property type="component" value="Chromosome"/>
</dbReference>
<evidence type="ECO:0000256" key="7">
    <source>
        <dbReference type="ARBA" id="ARBA00022692"/>
    </source>
</evidence>
<dbReference type="EMBL" id="CP061799">
    <property type="protein sequence ID" value="QTA77918.1"/>
    <property type="molecule type" value="Genomic_DNA"/>
</dbReference>
<dbReference type="PROSITE" id="PS50113">
    <property type="entry name" value="PAC"/>
    <property type="match status" value="1"/>
</dbReference>
<dbReference type="SMART" id="SM00091">
    <property type="entry name" value="PAS"/>
    <property type="match status" value="1"/>
</dbReference>
<evidence type="ECO:0000256" key="14">
    <source>
        <dbReference type="ARBA" id="ARBA00064003"/>
    </source>
</evidence>
<dbReference type="SMART" id="SM00388">
    <property type="entry name" value="HisKA"/>
    <property type="match status" value="1"/>
</dbReference>
<dbReference type="PANTHER" id="PTHR45339:SF1">
    <property type="entry name" value="HYBRID SIGNAL TRANSDUCTION HISTIDINE KINASE J"/>
    <property type="match status" value="1"/>
</dbReference>
<dbReference type="CDD" id="cd00082">
    <property type="entry name" value="HisKA"/>
    <property type="match status" value="1"/>
</dbReference>
<dbReference type="KEGG" id="dli:dnl_01200"/>
<dbReference type="SUPFAM" id="SSF47384">
    <property type="entry name" value="Homodimeric domain of signal transducing histidine kinase"/>
    <property type="match status" value="1"/>
</dbReference>
<evidence type="ECO:0000313" key="25">
    <source>
        <dbReference type="Proteomes" id="UP000663720"/>
    </source>
</evidence>
<dbReference type="Pfam" id="PF02518">
    <property type="entry name" value="HATPase_c"/>
    <property type="match status" value="1"/>
</dbReference>